<dbReference type="Proteomes" id="UP000185674">
    <property type="component" value="Chromosome"/>
</dbReference>
<feature type="transmembrane region" description="Helical" evidence="7">
    <location>
        <begin position="258"/>
        <end position="276"/>
    </location>
</feature>
<evidence type="ECO:0000313" key="9">
    <source>
        <dbReference type="EMBL" id="APV35552.1"/>
    </source>
</evidence>
<evidence type="ECO:0000259" key="8">
    <source>
        <dbReference type="PROSITE" id="PS50850"/>
    </source>
</evidence>
<feature type="transmembrane region" description="Helical" evidence="7">
    <location>
        <begin position="73"/>
        <end position="92"/>
    </location>
</feature>
<dbReference type="InterPro" id="IPR011701">
    <property type="entry name" value="MFS"/>
</dbReference>
<dbReference type="NCBIfam" id="NF011571">
    <property type="entry name" value="PRK14995.1"/>
    <property type="match status" value="1"/>
</dbReference>
<gene>
    <name evidence="9" type="ORF">BEN76_05770</name>
</gene>
<feature type="transmembrane region" description="Helical" evidence="7">
    <location>
        <begin position="296"/>
        <end position="317"/>
    </location>
</feature>
<feature type="domain" description="Major facilitator superfamily (MFS) profile" evidence="8">
    <location>
        <begin position="7"/>
        <end position="491"/>
    </location>
</feature>
<feature type="transmembrane region" description="Helical" evidence="7">
    <location>
        <begin position="218"/>
        <end position="238"/>
    </location>
</feature>
<dbReference type="PANTHER" id="PTHR42718">
    <property type="entry name" value="MAJOR FACILITATOR SUPERFAMILY MULTIDRUG TRANSPORTER MFSC"/>
    <property type="match status" value="1"/>
</dbReference>
<reference evidence="9 10" key="1">
    <citation type="submission" date="2016-08" db="EMBL/GenBank/DDBJ databases">
        <title>Complete genome sequence of Acinetobacter baylyi strain GFJ2.</title>
        <authorList>
            <person name="Tabata M."/>
            <person name="Kuboki S."/>
            <person name="Gibu N."/>
            <person name="Kinouchi Y."/>
            <person name="Vangnai A."/>
            <person name="Kasai D."/>
            <person name="Fukuda M."/>
        </authorList>
    </citation>
    <scope>NUCLEOTIDE SEQUENCE [LARGE SCALE GENOMIC DNA]</scope>
    <source>
        <strain evidence="9 10">GFJ2</strain>
    </source>
</reference>
<evidence type="ECO:0000256" key="4">
    <source>
        <dbReference type="ARBA" id="ARBA00022692"/>
    </source>
</evidence>
<evidence type="ECO:0000256" key="7">
    <source>
        <dbReference type="SAM" id="Phobius"/>
    </source>
</evidence>
<dbReference type="Gene3D" id="1.20.1720.10">
    <property type="entry name" value="Multidrug resistance protein D"/>
    <property type="match status" value="1"/>
</dbReference>
<dbReference type="GO" id="GO:0005886">
    <property type="term" value="C:plasma membrane"/>
    <property type="evidence" value="ECO:0007669"/>
    <property type="project" value="UniProtKB-SubCell"/>
</dbReference>
<dbReference type="InterPro" id="IPR020846">
    <property type="entry name" value="MFS_dom"/>
</dbReference>
<evidence type="ECO:0000256" key="1">
    <source>
        <dbReference type="ARBA" id="ARBA00004651"/>
    </source>
</evidence>
<dbReference type="GO" id="GO:0022857">
    <property type="term" value="F:transmembrane transporter activity"/>
    <property type="evidence" value="ECO:0007669"/>
    <property type="project" value="InterPro"/>
</dbReference>
<evidence type="ECO:0000256" key="5">
    <source>
        <dbReference type="ARBA" id="ARBA00022989"/>
    </source>
</evidence>
<dbReference type="EMBL" id="CP016896">
    <property type="protein sequence ID" value="APV35552.1"/>
    <property type="molecule type" value="Genomic_DNA"/>
</dbReference>
<dbReference type="InterPro" id="IPR036259">
    <property type="entry name" value="MFS_trans_sf"/>
</dbReference>
<feature type="transmembrane region" description="Helical" evidence="7">
    <location>
        <begin position="41"/>
        <end position="61"/>
    </location>
</feature>
<feature type="transmembrane region" description="Helical" evidence="7">
    <location>
        <begin position="98"/>
        <end position="119"/>
    </location>
</feature>
<keyword evidence="4 7" id="KW-0812">Transmembrane</keyword>
<keyword evidence="3" id="KW-1003">Cell membrane</keyword>
<feature type="transmembrane region" description="Helical" evidence="7">
    <location>
        <begin position="131"/>
        <end position="154"/>
    </location>
</feature>
<dbReference type="STRING" id="487316.BEN76_05770"/>
<feature type="transmembrane region" description="Helical" evidence="7">
    <location>
        <begin position="353"/>
        <end position="375"/>
    </location>
</feature>
<evidence type="ECO:0000313" key="10">
    <source>
        <dbReference type="Proteomes" id="UP000185674"/>
    </source>
</evidence>
<feature type="transmembrane region" description="Helical" evidence="7">
    <location>
        <begin position="7"/>
        <end position="29"/>
    </location>
</feature>
<keyword evidence="5 7" id="KW-1133">Transmembrane helix</keyword>
<feature type="transmembrane region" description="Helical" evidence="7">
    <location>
        <begin position="194"/>
        <end position="212"/>
    </location>
</feature>
<dbReference type="Gene3D" id="1.20.1250.20">
    <property type="entry name" value="MFS general substrate transporter like domains"/>
    <property type="match status" value="1"/>
</dbReference>
<dbReference type="Pfam" id="PF07690">
    <property type="entry name" value="MFS_1"/>
    <property type="match status" value="1"/>
</dbReference>
<organism evidence="9 10">
    <name type="scientific">Acinetobacter soli</name>
    <dbReference type="NCBI Taxonomy" id="487316"/>
    <lineage>
        <taxon>Bacteria</taxon>
        <taxon>Pseudomonadati</taxon>
        <taxon>Pseudomonadota</taxon>
        <taxon>Gammaproteobacteria</taxon>
        <taxon>Moraxellales</taxon>
        <taxon>Moraxellaceae</taxon>
        <taxon>Acinetobacter</taxon>
    </lineage>
</organism>
<dbReference type="eggNOG" id="COG0477">
    <property type="taxonomic scope" value="Bacteria"/>
</dbReference>
<keyword evidence="2" id="KW-0813">Transport</keyword>
<comment type="subcellular location">
    <subcellularLocation>
        <location evidence="1">Cell membrane</location>
        <topology evidence="1">Multi-pass membrane protein</topology>
    </subcellularLocation>
</comment>
<dbReference type="SUPFAM" id="SSF103473">
    <property type="entry name" value="MFS general substrate transporter"/>
    <property type="match status" value="1"/>
</dbReference>
<name>A0A1P8EH76_9GAMM</name>
<feature type="transmembrane region" description="Helical" evidence="7">
    <location>
        <begin position="467"/>
        <end position="487"/>
    </location>
</feature>
<dbReference type="RefSeq" id="WP_076032553.1">
    <property type="nucleotide sequence ID" value="NZ_CP016896.1"/>
</dbReference>
<protein>
    <submittedName>
        <fullName evidence="9">MFS transporter</fullName>
    </submittedName>
</protein>
<feature type="transmembrane region" description="Helical" evidence="7">
    <location>
        <begin position="324"/>
        <end position="341"/>
    </location>
</feature>
<keyword evidence="6 7" id="KW-0472">Membrane</keyword>
<dbReference type="PROSITE" id="PS50850">
    <property type="entry name" value="MFS"/>
    <property type="match status" value="1"/>
</dbReference>
<sequence length="500" mass="53435">MYRKWMILAIIVLIYLPVSIDATVLHVAIPTLSADLALTSTQMLWVIDIYSLIMAGLILPMGALGDRIGFKRLMLVGASIFGLASLLAAFANSAALLIAARALLGLGAAMILPATLSGLRTTFLDEKQRNYALGIWGTVGGGGAAFGPLLGGFILEHFSWGAVFLINVPIIIMVILLTALWVPKQHMQHKQALNLFQALILVVAILTLIYAAKTAMHAPSMTIFMVMLAGFVLLTGFIRHQLKTPAPMIDVHLFKHPVISTSVIMAMVAMIALVGFELLLSQELQFVYGYSPLEAGLFIVPFMVAISVGGPFASVLMNRYGLRPVATLGMLSCGFSFFGLASINFDTQHMQAWAWMVMMGISVEIALLSSTAAIMSSVPPHKATAAGAIEGMAYELGAGLGIAIFGLMLSFFYTRAIVLPENLPTEWVETASASVGEAVQAVKMLEPTLAHDVMAAAANAFTASHSIVLSIAGVMFVILSVFVWITLPKTATVVPHKISE</sequence>
<proteinExistence type="predicted"/>
<dbReference type="PRINTS" id="PR01036">
    <property type="entry name" value="TCRTETB"/>
</dbReference>
<feature type="transmembrane region" description="Helical" evidence="7">
    <location>
        <begin position="160"/>
        <end position="182"/>
    </location>
</feature>
<dbReference type="KEGG" id="asol:BEN76_05770"/>
<dbReference type="PANTHER" id="PTHR42718:SF47">
    <property type="entry name" value="METHYL VIOLOGEN RESISTANCE PROTEIN SMVA"/>
    <property type="match status" value="1"/>
</dbReference>
<dbReference type="AlphaFoldDB" id="A0A1P8EH76"/>
<evidence type="ECO:0000256" key="2">
    <source>
        <dbReference type="ARBA" id="ARBA00022448"/>
    </source>
</evidence>
<feature type="transmembrane region" description="Helical" evidence="7">
    <location>
        <begin position="396"/>
        <end position="418"/>
    </location>
</feature>
<dbReference type="CDD" id="cd17321">
    <property type="entry name" value="MFS_MMR_MDR_like"/>
    <property type="match status" value="1"/>
</dbReference>
<accession>A0A1P8EH76</accession>
<evidence type="ECO:0000256" key="3">
    <source>
        <dbReference type="ARBA" id="ARBA00022475"/>
    </source>
</evidence>
<evidence type="ECO:0000256" key="6">
    <source>
        <dbReference type="ARBA" id="ARBA00023136"/>
    </source>
</evidence>